<evidence type="ECO:0000313" key="7">
    <source>
        <dbReference type="Proteomes" id="UP000237640"/>
    </source>
</evidence>
<sequence>MKKLLSIVVLFHFSFSIHAQVGQITGEAQLRLSPVWVRVADVNGEKGSVESAEFSRDGTRIVTGTKFDNSVIMWRTSDGSELWRAYASEEIERVAFSADDSIVAGVSEDYLITFYDADTGKEIRRIELETAADGLAFANTKNILVSGQEKIKQKDGTKIGYIRAYDMETGELMYKVNHGETVNEIQFTADDTYFLSAGMNSEVKIWETDTGKLIRTLTPGREFGFVCGFFSPDGKYVVASGFEGDIFLWDFATGELLREWNTSGRKIETLAFTTDGRYLLSAGNDSYIRVYRTSQILNPVGKVPIAYAVHANDQAEYIDFNADSSFLTSAHQDGTVRLWTWMSEDQGVNAIMHKAVKKTQSDAKKK</sequence>
<feature type="repeat" description="WD" evidence="3">
    <location>
        <begin position="175"/>
        <end position="216"/>
    </location>
</feature>
<evidence type="ECO:0000256" key="2">
    <source>
        <dbReference type="ARBA" id="ARBA00022737"/>
    </source>
</evidence>
<feature type="signal peptide" evidence="4">
    <location>
        <begin position="1"/>
        <end position="19"/>
    </location>
</feature>
<feature type="repeat" description="WD" evidence="3">
    <location>
        <begin position="318"/>
        <end position="339"/>
    </location>
</feature>
<evidence type="ECO:0000256" key="1">
    <source>
        <dbReference type="ARBA" id="ARBA00022574"/>
    </source>
</evidence>
<name>A0A2T0M8T6_9FLAO</name>
<dbReference type="InterPro" id="IPR001680">
    <property type="entry name" value="WD40_rpt"/>
</dbReference>
<dbReference type="PANTHER" id="PTHR22847">
    <property type="entry name" value="WD40 REPEAT PROTEIN"/>
    <property type="match status" value="1"/>
</dbReference>
<dbReference type="PANTHER" id="PTHR22847:SF637">
    <property type="entry name" value="WD REPEAT DOMAIN 5B"/>
    <property type="match status" value="1"/>
</dbReference>
<keyword evidence="2" id="KW-0677">Repeat</keyword>
<dbReference type="Pfam" id="PF13360">
    <property type="entry name" value="PQQ_2"/>
    <property type="match status" value="1"/>
</dbReference>
<feature type="domain" description="Pyrrolo-quinoline quinone repeat" evidence="5">
    <location>
        <begin position="55"/>
        <end position="142"/>
    </location>
</feature>
<dbReference type="SMART" id="SM00320">
    <property type="entry name" value="WD40"/>
    <property type="match status" value="6"/>
</dbReference>
<evidence type="ECO:0000256" key="3">
    <source>
        <dbReference type="PROSITE-ProRule" id="PRU00221"/>
    </source>
</evidence>
<feature type="repeat" description="WD" evidence="3">
    <location>
        <begin position="230"/>
        <end position="259"/>
    </location>
</feature>
<proteinExistence type="predicted"/>
<dbReference type="EMBL" id="PVYX01000002">
    <property type="protein sequence ID" value="PRX53842.1"/>
    <property type="molecule type" value="Genomic_DNA"/>
</dbReference>
<dbReference type="PROSITE" id="PS50294">
    <property type="entry name" value="WD_REPEATS_REGION"/>
    <property type="match status" value="1"/>
</dbReference>
<dbReference type="PROSITE" id="PS50082">
    <property type="entry name" value="WD_REPEATS_2"/>
    <property type="match status" value="3"/>
</dbReference>
<dbReference type="InterPro" id="IPR002372">
    <property type="entry name" value="PQQ_rpt_dom"/>
</dbReference>
<feature type="chain" id="PRO_5015600139" evidence="4">
    <location>
        <begin position="20"/>
        <end position="366"/>
    </location>
</feature>
<comment type="caution">
    <text evidence="6">The sequence shown here is derived from an EMBL/GenBank/DDBJ whole genome shotgun (WGS) entry which is preliminary data.</text>
</comment>
<dbReference type="OrthoDB" id="933690at2"/>
<keyword evidence="1 3" id="KW-0853">WD repeat</keyword>
<reference evidence="6 7" key="1">
    <citation type="submission" date="2018-03" db="EMBL/GenBank/DDBJ databases">
        <title>Genomic Encyclopedia of Archaeal and Bacterial Type Strains, Phase II (KMG-II): from individual species to whole genera.</title>
        <authorList>
            <person name="Goeker M."/>
        </authorList>
    </citation>
    <scope>NUCLEOTIDE SEQUENCE [LARGE SCALE GENOMIC DNA]</scope>
    <source>
        <strain evidence="6 7">DSM 25027</strain>
    </source>
</reference>
<dbReference type="InterPro" id="IPR015943">
    <property type="entry name" value="WD40/YVTN_repeat-like_dom_sf"/>
</dbReference>
<dbReference type="Gene3D" id="2.130.10.10">
    <property type="entry name" value="YVTN repeat-like/Quinoprotein amine dehydrogenase"/>
    <property type="match status" value="3"/>
</dbReference>
<dbReference type="Proteomes" id="UP000237640">
    <property type="component" value="Unassembled WGS sequence"/>
</dbReference>
<dbReference type="InterPro" id="IPR011047">
    <property type="entry name" value="Quinoprotein_ADH-like_sf"/>
</dbReference>
<evidence type="ECO:0000259" key="5">
    <source>
        <dbReference type="Pfam" id="PF13360"/>
    </source>
</evidence>
<dbReference type="Pfam" id="PF00400">
    <property type="entry name" value="WD40"/>
    <property type="match status" value="4"/>
</dbReference>
<organism evidence="6 7">
    <name type="scientific">Flagellimonas meridianipacifica</name>
    <dbReference type="NCBI Taxonomy" id="1080225"/>
    <lineage>
        <taxon>Bacteria</taxon>
        <taxon>Pseudomonadati</taxon>
        <taxon>Bacteroidota</taxon>
        <taxon>Flavobacteriia</taxon>
        <taxon>Flavobacteriales</taxon>
        <taxon>Flavobacteriaceae</taxon>
        <taxon>Flagellimonas</taxon>
    </lineage>
</organism>
<accession>A0A2T0M8T6</accession>
<dbReference type="RefSeq" id="WP_106145177.1">
    <property type="nucleotide sequence ID" value="NZ_PVYX01000002.1"/>
</dbReference>
<gene>
    <name evidence="6" type="ORF">CLV81_2230</name>
</gene>
<dbReference type="AlphaFoldDB" id="A0A2T0M8T6"/>
<protein>
    <submittedName>
        <fullName evidence="6">WD40 repeat protein</fullName>
    </submittedName>
</protein>
<dbReference type="SUPFAM" id="SSF50998">
    <property type="entry name" value="Quinoprotein alcohol dehydrogenase-like"/>
    <property type="match status" value="1"/>
</dbReference>
<keyword evidence="4" id="KW-0732">Signal</keyword>
<keyword evidence="7" id="KW-1185">Reference proteome</keyword>
<evidence type="ECO:0000313" key="6">
    <source>
        <dbReference type="EMBL" id="PRX53842.1"/>
    </source>
</evidence>
<evidence type="ECO:0000256" key="4">
    <source>
        <dbReference type="SAM" id="SignalP"/>
    </source>
</evidence>